<comment type="caution">
    <text evidence="2">The sequence shown here is derived from an EMBL/GenBank/DDBJ whole genome shotgun (WGS) entry which is preliminary data.</text>
</comment>
<sequence length="126" mass="14500">DSRYSPERDRVFRRSRAPSLRVRSVSAQKHYGGVHLDHALQGRRQIDCRNQVSLSAHQNTGFCNDSRRRGSYYDQEQYVVERSVQGQFAVERRNKVGAELRRQSRVGRSRVRRPVQNANSGCVGGK</sequence>
<dbReference type="AlphaFoldDB" id="A0A392RFF7"/>
<evidence type="ECO:0000256" key="1">
    <source>
        <dbReference type="SAM" id="MobiDB-lite"/>
    </source>
</evidence>
<organism evidence="2 3">
    <name type="scientific">Trifolium medium</name>
    <dbReference type="NCBI Taxonomy" id="97028"/>
    <lineage>
        <taxon>Eukaryota</taxon>
        <taxon>Viridiplantae</taxon>
        <taxon>Streptophyta</taxon>
        <taxon>Embryophyta</taxon>
        <taxon>Tracheophyta</taxon>
        <taxon>Spermatophyta</taxon>
        <taxon>Magnoliopsida</taxon>
        <taxon>eudicotyledons</taxon>
        <taxon>Gunneridae</taxon>
        <taxon>Pentapetalae</taxon>
        <taxon>rosids</taxon>
        <taxon>fabids</taxon>
        <taxon>Fabales</taxon>
        <taxon>Fabaceae</taxon>
        <taxon>Papilionoideae</taxon>
        <taxon>50 kb inversion clade</taxon>
        <taxon>NPAAA clade</taxon>
        <taxon>Hologalegina</taxon>
        <taxon>IRL clade</taxon>
        <taxon>Trifolieae</taxon>
        <taxon>Trifolium</taxon>
    </lineage>
</organism>
<feature type="non-terminal residue" evidence="2">
    <location>
        <position position="126"/>
    </location>
</feature>
<feature type="region of interest" description="Disordered" evidence="1">
    <location>
        <begin position="101"/>
        <end position="126"/>
    </location>
</feature>
<dbReference type="Proteomes" id="UP000265520">
    <property type="component" value="Unassembled WGS sequence"/>
</dbReference>
<accession>A0A392RFF7</accession>
<evidence type="ECO:0000313" key="2">
    <source>
        <dbReference type="EMBL" id="MCI34566.1"/>
    </source>
</evidence>
<keyword evidence="3" id="KW-1185">Reference proteome</keyword>
<proteinExistence type="predicted"/>
<name>A0A392RFF7_9FABA</name>
<evidence type="ECO:0000313" key="3">
    <source>
        <dbReference type="Proteomes" id="UP000265520"/>
    </source>
</evidence>
<protein>
    <submittedName>
        <fullName evidence="2">Uncharacterized protein</fullName>
    </submittedName>
</protein>
<dbReference type="EMBL" id="LXQA010214945">
    <property type="protein sequence ID" value="MCI34566.1"/>
    <property type="molecule type" value="Genomic_DNA"/>
</dbReference>
<reference evidence="2 3" key="1">
    <citation type="journal article" date="2018" name="Front. Plant Sci.">
        <title>Red Clover (Trifolium pratense) and Zigzag Clover (T. medium) - A Picture of Genomic Similarities and Differences.</title>
        <authorList>
            <person name="Dluhosova J."/>
            <person name="Istvanek J."/>
            <person name="Nedelnik J."/>
            <person name="Repkova J."/>
        </authorList>
    </citation>
    <scope>NUCLEOTIDE SEQUENCE [LARGE SCALE GENOMIC DNA]</scope>
    <source>
        <strain evidence="3">cv. 10/8</strain>
        <tissue evidence="2">Leaf</tissue>
    </source>
</reference>
<feature type="compositionally biased region" description="Basic residues" evidence="1">
    <location>
        <begin position="103"/>
        <end position="113"/>
    </location>
</feature>
<feature type="non-terminal residue" evidence="2">
    <location>
        <position position="1"/>
    </location>
</feature>